<dbReference type="EMBL" id="CP040098">
    <property type="protein sequence ID" value="QCQ22013.1"/>
    <property type="molecule type" value="Genomic_DNA"/>
</dbReference>
<dbReference type="InterPro" id="IPR011041">
    <property type="entry name" value="Quinoprot_gluc/sorb_DH_b-prop"/>
</dbReference>
<gene>
    <name evidence="1" type="ORF">FDQ92_07405</name>
</gene>
<proteinExistence type="predicted"/>
<keyword evidence="2" id="KW-1185">Reference proteome</keyword>
<dbReference type="SUPFAM" id="SSF50952">
    <property type="entry name" value="Soluble quinoprotein glucose dehydrogenase"/>
    <property type="match status" value="1"/>
</dbReference>
<evidence type="ECO:0008006" key="3">
    <source>
        <dbReference type="Google" id="ProtNLM"/>
    </source>
</evidence>
<dbReference type="OrthoDB" id="9813582at2"/>
<organism evidence="1 2">
    <name type="scientific">Desulfoglaeba alkanexedens ALDC</name>
    <dbReference type="NCBI Taxonomy" id="980445"/>
    <lineage>
        <taxon>Bacteria</taxon>
        <taxon>Pseudomonadati</taxon>
        <taxon>Thermodesulfobacteriota</taxon>
        <taxon>Syntrophobacteria</taxon>
        <taxon>Syntrophobacterales</taxon>
        <taxon>Syntrophobacteraceae</taxon>
        <taxon>Desulfoglaeba</taxon>
    </lineage>
</organism>
<dbReference type="Proteomes" id="UP000298602">
    <property type="component" value="Chromosome"/>
</dbReference>
<dbReference type="KEGG" id="dax:FDQ92_07405"/>
<name>A0A4P8L2X4_9BACT</name>
<evidence type="ECO:0000313" key="1">
    <source>
        <dbReference type="EMBL" id="QCQ22013.1"/>
    </source>
</evidence>
<dbReference type="AlphaFoldDB" id="A0A4P8L2X4"/>
<dbReference type="RefSeq" id="WP_137423982.1">
    <property type="nucleotide sequence ID" value="NZ_CP040098.1"/>
</dbReference>
<sequence length="478" mass="53768">MTYSVVVSHLKVIGIKDNYSLAESLGDNLNQAAIGSEVVRYEHVPSTFFDLTGKSKHIYLYLKEHLPFLKWEGYQYIEDADNSVLTKVCDKSTVCLAFIAYDDKIEVYGGDNDLINIYSDANGSPKAAGDLNKASTVDAKDSEAILGNAVTYEKLRRIDSFPFYTKMADFLKINGDLYLAAINDKRIRVINVNDRDALNIEVDVPDNNEGLTVQWLQVEENDNLYIIINTWSRLHNRIVSYLSRINGDKLSILDSSHSIMGVFDDNSDGRRTFILGQEYDPEEFYGKRIRKYNINSDGLHQGEYIYEFPTKFTVLGSAISDVTGDGVNENIFIRNNILYIYSGNELIYTSSKVIGNNASMLTYEINPKSPYVRQNTVSIELPPVTEDVDADGTSELLVIASKRNELGSVVGISEIENNWMVSFKYKDNQFVKGSIERVIDEHIKGFTIVDNNIVAVVSTKKGLLEDVKETTDIVDFGL</sequence>
<evidence type="ECO:0000313" key="2">
    <source>
        <dbReference type="Proteomes" id="UP000298602"/>
    </source>
</evidence>
<protein>
    <recommendedName>
        <fullName evidence="3">VCBS repeat-containing protein</fullName>
    </recommendedName>
</protein>
<reference evidence="1 2" key="1">
    <citation type="submission" date="2019-05" db="EMBL/GenBank/DDBJ databases">
        <title>The Complete Genome Sequence of the n-alkane-degrading Desulfoglaeba alkanexedens ALDC reveals multiple alkylsuccinate synthase gene clusters.</title>
        <authorList>
            <person name="Callaghan A.V."/>
            <person name="Davidova I.A."/>
            <person name="Duncan K.E."/>
            <person name="Morris B."/>
            <person name="McInerney M.J."/>
        </authorList>
    </citation>
    <scope>NUCLEOTIDE SEQUENCE [LARGE SCALE GENOMIC DNA]</scope>
    <source>
        <strain evidence="1 2">ALDC</strain>
    </source>
</reference>
<reference evidence="1 2" key="2">
    <citation type="submission" date="2019-05" db="EMBL/GenBank/DDBJ databases">
        <authorList>
            <person name="Suflita J.M."/>
            <person name="Marks C.R."/>
        </authorList>
    </citation>
    <scope>NUCLEOTIDE SEQUENCE [LARGE SCALE GENOMIC DNA]</scope>
    <source>
        <strain evidence="1 2">ALDC</strain>
    </source>
</reference>
<accession>A0A4P8L2X4</accession>